<proteinExistence type="predicted"/>
<dbReference type="AlphaFoldDB" id="A0A2M8WKQ7"/>
<accession>A0A2M8WKQ7</accession>
<sequence length="312" mass="35695">MEDRQLAIDANFRDLGANAWLAKVDDVCEDYGFFEQLGREHCAGFLEAGNALLVTFENVQSVRENNIDAEPRGFPYARHDGWSHLALFSFKQSWFRDQYVYDFFDRMVDEGFFDNFERIIFHGGGDGASYAAAAYSVVAPGATVIALRPQATLDAQMAGWDGRFKPMRKTNFNDRYGYAPEMIDGANRVFIAFDPIERLDACHAALFRKSHVTALPCPLLGDDLDQAFDRMGIHDVLIKLAMDGTLDRRRFLQLLRARRYDPTYVRALVRRLIITGHPRLARIICAYMIKRGHKAFFVDKYEELSPTQDIHT</sequence>
<protein>
    <recommendedName>
        <fullName evidence="3">Phosphoadenosine phosphosulfate reductase</fullName>
    </recommendedName>
</protein>
<organism evidence="1 2">
    <name type="scientific">Yoonia maricola</name>
    <dbReference type="NCBI Taxonomy" id="420999"/>
    <lineage>
        <taxon>Bacteria</taxon>
        <taxon>Pseudomonadati</taxon>
        <taxon>Pseudomonadota</taxon>
        <taxon>Alphaproteobacteria</taxon>
        <taxon>Rhodobacterales</taxon>
        <taxon>Paracoccaceae</taxon>
        <taxon>Yoonia</taxon>
    </lineage>
</organism>
<dbReference type="EMBL" id="PGTY01000001">
    <property type="protein sequence ID" value="PJI91498.1"/>
    <property type="molecule type" value="Genomic_DNA"/>
</dbReference>
<evidence type="ECO:0000313" key="2">
    <source>
        <dbReference type="Proteomes" id="UP000228531"/>
    </source>
</evidence>
<dbReference type="Proteomes" id="UP000228531">
    <property type="component" value="Unassembled WGS sequence"/>
</dbReference>
<name>A0A2M8WKQ7_9RHOB</name>
<reference evidence="1 2" key="1">
    <citation type="submission" date="2017-11" db="EMBL/GenBank/DDBJ databases">
        <title>Genomic Encyclopedia of Archaeal and Bacterial Type Strains, Phase II (KMG-II): From Individual Species to Whole Genera.</title>
        <authorList>
            <person name="Goeker M."/>
        </authorList>
    </citation>
    <scope>NUCLEOTIDE SEQUENCE [LARGE SCALE GENOMIC DNA]</scope>
    <source>
        <strain evidence="1 2">DSM 29128</strain>
    </source>
</reference>
<dbReference type="RefSeq" id="WP_100366416.1">
    <property type="nucleotide sequence ID" value="NZ_PGTY01000001.1"/>
</dbReference>
<dbReference type="OrthoDB" id="7840273at2"/>
<evidence type="ECO:0000313" key="1">
    <source>
        <dbReference type="EMBL" id="PJI91498.1"/>
    </source>
</evidence>
<keyword evidence="2" id="KW-1185">Reference proteome</keyword>
<evidence type="ECO:0008006" key="3">
    <source>
        <dbReference type="Google" id="ProtNLM"/>
    </source>
</evidence>
<gene>
    <name evidence="1" type="ORF">BC777_0326</name>
</gene>
<comment type="caution">
    <text evidence="1">The sequence shown here is derived from an EMBL/GenBank/DDBJ whole genome shotgun (WGS) entry which is preliminary data.</text>
</comment>